<accession>A0A7U2F1Y2</accession>
<reference evidence="2" key="1">
    <citation type="journal article" date="2021" name="BMC Genomics">
        <title>Chromosome-level genome assembly and manually-curated proteome of model necrotroph Parastagonospora nodorum Sn15 reveals a genome-wide trove of candidate effector homologs, and redundancy of virulence-related functions within an accessory chromosome.</title>
        <authorList>
            <person name="Bertazzoni S."/>
            <person name="Jones D.A.B."/>
            <person name="Phan H.T."/>
            <person name="Tan K.-C."/>
            <person name="Hane J.K."/>
        </authorList>
    </citation>
    <scope>NUCLEOTIDE SEQUENCE [LARGE SCALE GENOMIC DNA]</scope>
    <source>
        <strain evidence="2">SN15 / ATCC MYA-4574 / FGSC 10173)</strain>
    </source>
</reference>
<name>A0A7U2F1Y2_PHANO</name>
<dbReference type="AlphaFoldDB" id="A0A7U2F1Y2"/>
<sequence length="153" mass="16412">MATPRCLVLFRGGTSLRNVLTGLRAMRSQRPIRHPDLAWLLSSLVGMTAVATILDPLHAYVVSDMSPPQNRCSALCPVPKPHPLFLSNNTGTDRENGVPLSTHVPPPPETAAWTPLCPVPHAEVVLSVSCPRAQAFPHGLHLSVALPIASPQM</sequence>
<gene>
    <name evidence="1" type="ORF">JI435_057750</name>
</gene>
<organism evidence="1 2">
    <name type="scientific">Phaeosphaeria nodorum (strain SN15 / ATCC MYA-4574 / FGSC 10173)</name>
    <name type="common">Glume blotch fungus</name>
    <name type="synonym">Parastagonospora nodorum</name>
    <dbReference type="NCBI Taxonomy" id="321614"/>
    <lineage>
        <taxon>Eukaryota</taxon>
        <taxon>Fungi</taxon>
        <taxon>Dikarya</taxon>
        <taxon>Ascomycota</taxon>
        <taxon>Pezizomycotina</taxon>
        <taxon>Dothideomycetes</taxon>
        <taxon>Pleosporomycetidae</taxon>
        <taxon>Pleosporales</taxon>
        <taxon>Pleosporineae</taxon>
        <taxon>Phaeosphaeriaceae</taxon>
        <taxon>Parastagonospora</taxon>
    </lineage>
</organism>
<dbReference type="EMBL" id="CP069028">
    <property type="protein sequence ID" value="QRC96138.1"/>
    <property type="molecule type" value="Genomic_DNA"/>
</dbReference>
<evidence type="ECO:0000313" key="2">
    <source>
        <dbReference type="Proteomes" id="UP000663193"/>
    </source>
</evidence>
<keyword evidence="2" id="KW-1185">Reference proteome</keyword>
<protein>
    <submittedName>
        <fullName evidence="1">Uncharacterized protein</fullName>
    </submittedName>
</protein>
<dbReference type="VEuPathDB" id="FungiDB:JI435_057750"/>
<evidence type="ECO:0000313" key="1">
    <source>
        <dbReference type="EMBL" id="QRC96138.1"/>
    </source>
</evidence>
<proteinExistence type="predicted"/>
<dbReference type="Proteomes" id="UP000663193">
    <property type="component" value="Chromosome 6"/>
</dbReference>